<comment type="caution">
    <text evidence="1">The sequence shown here is derived from an EMBL/GenBank/DDBJ whole genome shotgun (WGS) entry which is preliminary data.</text>
</comment>
<organism evidence="1 2">
    <name type="scientific">Hypothenemus hampei</name>
    <name type="common">Coffee berry borer</name>
    <dbReference type="NCBI Taxonomy" id="57062"/>
    <lineage>
        <taxon>Eukaryota</taxon>
        <taxon>Metazoa</taxon>
        <taxon>Ecdysozoa</taxon>
        <taxon>Arthropoda</taxon>
        <taxon>Hexapoda</taxon>
        <taxon>Insecta</taxon>
        <taxon>Pterygota</taxon>
        <taxon>Neoptera</taxon>
        <taxon>Endopterygota</taxon>
        <taxon>Coleoptera</taxon>
        <taxon>Polyphaga</taxon>
        <taxon>Cucujiformia</taxon>
        <taxon>Curculionidae</taxon>
        <taxon>Scolytinae</taxon>
        <taxon>Hypothenemus</taxon>
    </lineage>
</organism>
<evidence type="ECO:0000313" key="1">
    <source>
        <dbReference type="EMBL" id="KAL1509105.1"/>
    </source>
</evidence>
<dbReference type="Proteomes" id="UP001566132">
    <property type="component" value="Unassembled WGS sequence"/>
</dbReference>
<reference evidence="1 2" key="1">
    <citation type="submission" date="2024-05" db="EMBL/GenBank/DDBJ databases">
        <title>Genetic variation in Jamaican populations of the coffee berry borer (Hypothenemus hampei).</title>
        <authorList>
            <person name="Errbii M."/>
            <person name="Myrie A."/>
        </authorList>
    </citation>
    <scope>NUCLEOTIDE SEQUENCE [LARGE SCALE GENOMIC DNA]</scope>
    <source>
        <strain evidence="1">JA-Hopewell-2020-01-JO</strain>
        <tissue evidence="1">Whole body</tissue>
    </source>
</reference>
<accession>A0ABD1F595</accession>
<sequence>AGTVGDQLIGPFVLPHKLNKQHYLEFLINDLPNLLEKVGLQLRVNMWHLNDEARIAGSVQ</sequence>
<proteinExistence type="predicted"/>
<keyword evidence="2" id="KW-1185">Reference proteome</keyword>
<feature type="non-terminal residue" evidence="1">
    <location>
        <position position="1"/>
    </location>
</feature>
<gene>
    <name evidence="1" type="ORF">ABEB36_003899</name>
</gene>
<protein>
    <submittedName>
        <fullName evidence="1">Uncharacterized protein</fullName>
    </submittedName>
</protein>
<dbReference type="EMBL" id="JBDJPC010000003">
    <property type="protein sequence ID" value="KAL1509105.1"/>
    <property type="molecule type" value="Genomic_DNA"/>
</dbReference>
<name>A0ABD1F595_HYPHA</name>
<evidence type="ECO:0000313" key="2">
    <source>
        <dbReference type="Proteomes" id="UP001566132"/>
    </source>
</evidence>
<dbReference type="AlphaFoldDB" id="A0ABD1F595"/>